<feature type="compositionally biased region" description="Polar residues" evidence="1">
    <location>
        <begin position="52"/>
        <end position="66"/>
    </location>
</feature>
<feature type="compositionally biased region" description="Acidic residues" evidence="1">
    <location>
        <begin position="1"/>
        <end position="13"/>
    </location>
</feature>
<dbReference type="Proteomes" id="UP000479710">
    <property type="component" value="Unassembled WGS sequence"/>
</dbReference>
<evidence type="ECO:0000256" key="1">
    <source>
        <dbReference type="SAM" id="MobiDB-lite"/>
    </source>
</evidence>
<protein>
    <submittedName>
        <fullName evidence="2">Uncharacterized protein</fullName>
    </submittedName>
</protein>
<keyword evidence="3" id="KW-1185">Reference proteome</keyword>
<reference evidence="2 3" key="1">
    <citation type="submission" date="2019-11" db="EMBL/GenBank/DDBJ databases">
        <title>Whole genome sequence of Oryza granulata.</title>
        <authorList>
            <person name="Li W."/>
        </authorList>
    </citation>
    <scope>NUCLEOTIDE SEQUENCE [LARGE SCALE GENOMIC DNA]</scope>
    <source>
        <strain evidence="3">cv. Menghai</strain>
        <tissue evidence="2">Leaf</tissue>
    </source>
</reference>
<evidence type="ECO:0000313" key="2">
    <source>
        <dbReference type="EMBL" id="KAF0906713.1"/>
    </source>
</evidence>
<dbReference type="AlphaFoldDB" id="A0A6G1D4R0"/>
<dbReference type="EMBL" id="SPHZ02000007">
    <property type="protein sequence ID" value="KAF0906713.1"/>
    <property type="molecule type" value="Genomic_DNA"/>
</dbReference>
<gene>
    <name evidence="2" type="ORF">E2562_012539</name>
</gene>
<sequence>MEEDPASTTEDDTTAPAEVSPSAFPDFDEAAGQLTLLIGATEDSAPTEEDPASTTEGDTTAPSEVSPTAFVDTDEAAE</sequence>
<feature type="region of interest" description="Disordered" evidence="1">
    <location>
        <begin position="1"/>
        <end position="78"/>
    </location>
</feature>
<evidence type="ECO:0000313" key="3">
    <source>
        <dbReference type="Proteomes" id="UP000479710"/>
    </source>
</evidence>
<comment type="caution">
    <text evidence="2">The sequence shown here is derived from an EMBL/GenBank/DDBJ whole genome shotgun (WGS) entry which is preliminary data.</text>
</comment>
<proteinExistence type="predicted"/>
<accession>A0A6G1D4R0</accession>
<name>A0A6G1D4R0_9ORYZ</name>
<organism evidence="2 3">
    <name type="scientific">Oryza meyeriana var. granulata</name>
    <dbReference type="NCBI Taxonomy" id="110450"/>
    <lineage>
        <taxon>Eukaryota</taxon>
        <taxon>Viridiplantae</taxon>
        <taxon>Streptophyta</taxon>
        <taxon>Embryophyta</taxon>
        <taxon>Tracheophyta</taxon>
        <taxon>Spermatophyta</taxon>
        <taxon>Magnoliopsida</taxon>
        <taxon>Liliopsida</taxon>
        <taxon>Poales</taxon>
        <taxon>Poaceae</taxon>
        <taxon>BOP clade</taxon>
        <taxon>Oryzoideae</taxon>
        <taxon>Oryzeae</taxon>
        <taxon>Oryzinae</taxon>
        <taxon>Oryza</taxon>
        <taxon>Oryza meyeriana</taxon>
    </lineage>
</organism>